<dbReference type="RefSeq" id="WP_344982050.1">
    <property type="nucleotide sequence ID" value="NZ_BAAAVI010000117.1"/>
</dbReference>
<name>A0ABN3WDP4_9ACTN</name>
<dbReference type="Pfam" id="PF02012">
    <property type="entry name" value="BNR"/>
    <property type="match status" value="1"/>
</dbReference>
<reference evidence="3 4" key="1">
    <citation type="journal article" date="2019" name="Int. J. Syst. Evol. Microbiol.">
        <title>The Global Catalogue of Microorganisms (GCM) 10K type strain sequencing project: providing services to taxonomists for standard genome sequencing and annotation.</title>
        <authorList>
            <consortium name="The Broad Institute Genomics Platform"/>
            <consortium name="The Broad Institute Genome Sequencing Center for Infectious Disease"/>
            <person name="Wu L."/>
            <person name="Ma J."/>
        </authorList>
    </citation>
    <scope>NUCLEOTIDE SEQUENCE [LARGE SCALE GENOMIC DNA]</scope>
    <source>
        <strain evidence="3 4">JCM 6242</strain>
    </source>
</reference>
<dbReference type="NCBIfam" id="NF045728">
    <property type="entry name" value="glycosyl_F510_1955"/>
    <property type="match status" value="1"/>
</dbReference>
<keyword evidence="2" id="KW-0732">Signal</keyword>
<feature type="chain" id="PRO_5045432900" description="Exo-alpha-sialidase" evidence="2">
    <location>
        <begin position="28"/>
        <end position="294"/>
    </location>
</feature>
<dbReference type="PROSITE" id="PS51257">
    <property type="entry name" value="PROKAR_LIPOPROTEIN"/>
    <property type="match status" value="1"/>
</dbReference>
<accession>A0ABN3WDP4</accession>
<organism evidence="3 4">
    <name type="scientific">Streptosporangium fragile</name>
    <dbReference type="NCBI Taxonomy" id="46186"/>
    <lineage>
        <taxon>Bacteria</taxon>
        <taxon>Bacillati</taxon>
        <taxon>Actinomycetota</taxon>
        <taxon>Actinomycetes</taxon>
        <taxon>Streptosporangiales</taxon>
        <taxon>Streptosporangiaceae</taxon>
        <taxon>Streptosporangium</taxon>
    </lineage>
</organism>
<dbReference type="InterPro" id="IPR054817">
    <property type="entry name" value="Glycosyl_F510_1955-like"/>
</dbReference>
<dbReference type="SUPFAM" id="SSF110296">
    <property type="entry name" value="Oligoxyloglucan reducing end-specific cellobiohydrolase"/>
    <property type="match status" value="1"/>
</dbReference>
<dbReference type="Proteomes" id="UP001500831">
    <property type="component" value="Unassembled WGS sequence"/>
</dbReference>
<dbReference type="InterPro" id="IPR002860">
    <property type="entry name" value="BNR_rpt"/>
</dbReference>
<dbReference type="Gene3D" id="2.130.10.10">
    <property type="entry name" value="YVTN repeat-like/Quinoprotein amine dehydrogenase"/>
    <property type="match status" value="2"/>
</dbReference>
<dbReference type="InterPro" id="IPR015943">
    <property type="entry name" value="WD40/YVTN_repeat-like_dom_sf"/>
</dbReference>
<evidence type="ECO:0000313" key="4">
    <source>
        <dbReference type="Proteomes" id="UP001500831"/>
    </source>
</evidence>
<evidence type="ECO:0000256" key="2">
    <source>
        <dbReference type="SAM" id="SignalP"/>
    </source>
</evidence>
<feature type="signal peptide" evidence="2">
    <location>
        <begin position="1"/>
        <end position="27"/>
    </location>
</feature>
<evidence type="ECO:0000313" key="3">
    <source>
        <dbReference type="EMBL" id="GAA2912317.1"/>
    </source>
</evidence>
<keyword evidence="4" id="KW-1185">Reference proteome</keyword>
<evidence type="ECO:0000256" key="1">
    <source>
        <dbReference type="SAM" id="MobiDB-lite"/>
    </source>
</evidence>
<feature type="region of interest" description="Disordered" evidence="1">
    <location>
        <begin position="218"/>
        <end position="243"/>
    </location>
</feature>
<evidence type="ECO:0008006" key="5">
    <source>
        <dbReference type="Google" id="ProtNLM"/>
    </source>
</evidence>
<sequence>MVSISRRLRPRVGAALALLALAGTACAGEPPQGATAPADPGIGHVHGLGVDPADGTVYVAGHYGLFQIRSTDTARRVADRIQDHMGFTVVGPKTFLASGHPGASDVASGASPHLGLIRTTDAGITWTPVSEAGVADFHAIQPAGAALYAYDSQTGRLRRSGDDGRSWTPGAEAEVVDLAAHAERPDRVYATTPDGLRVSEDGGVTFTALAGSPLMSHVDSSGEDELTGAGADGQVYTSKDGGTTWQASGRLPGPASAFTAVNRQHVLAALEDGTVVESTDGGRRFSVIYRPARS</sequence>
<dbReference type="EMBL" id="BAAAVI010000117">
    <property type="protein sequence ID" value="GAA2912317.1"/>
    <property type="molecule type" value="Genomic_DNA"/>
</dbReference>
<protein>
    <recommendedName>
        <fullName evidence="5">Exo-alpha-sialidase</fullName>
    </recommendedName>
</protein>
<gene>
    <name evidence="3" type="ORF">GCM10010517_78860</name>
</gene>
<dbReference type="CDD" id="cd15482">
    <property type="entry name" value="Sialidase_non-viral"/>
    <property type="match status" value="1"/>
</dbReference>
<proteinExistence type="predicted"/>
<comment type="caution">
    <text evidence="3">The sequence shown here is derived from an EMBL/GenBank/DDBJ whole genome shotgun (WGS) entry which is preliminary data.</text>
</comment>